<proteinExistence type="predicted"/>
<comment type="caution">
    <text evidence="1">The sequence shown here is derived from an EMBL/GenBank/DDBJ whole genome shotgun (WGS) entry which is preliminary data.</text>
</comment>
<reference evidence="1" key="2">
    <citation type="submission" date="2022-08" db="EMBL/GenBank/DDBJ databases">
        <authorList>
            <person name="Iruegas-Bocardo F."/>
            <person name="Weisberg A.J."/>
            <person name="Riutta E.R."/>
            <person name="Kilday K."/>
            <person name="Bonkowski J.C."/>
            <person name="Creswell T."/>
            <person name="Daughtrey M.L."/>
            <person name="Rane K."/>
            <person name="Grunwald N.J."/>
            <person name="Chang J.H."/>
            <person name="Putnam M.L."/>
        </authorList>
    </citation>
    <scope>NUCLEOTIDE SEQUENCE</scope>
    <source>
        <strain evidence="1">22-338</strain>
    </source>
</reference>
<dbReference type="RefSeq" id="WP_256627744.1">
    <property type="nucleotide sequence ID" value="NZ_CP168173.1"/>
</dbReference>
<gene>
    <name evidence="1" type="ORF">NY667_22765</name>
</gene>
<protein>
    <submittedName>
        <fullName evidence="1">Uncharacterized protein</fullName>
    </submittedName>
</protein>
<reference evidence="1" key="1">
    <citation type="journal article" date="2022" name="Phytopathology">
        <title>Whole genome sequencing-based tracing of a 2022 introduction and outbreak of Xanthomonas hortorum pv. pelargonii.</title>
        <authorList>
            <person name="Iruegas Bocardo F."/>
            <person name="Weisberg A.J."/>
            <person name="Riutta E.R."/>
            <person name="Kilday K.B."/>
            <person name="Bonkowski J.C."/>
            <person name="Creswell T.C."/>
            <person name="Daughtrey M."/>
            <person name="Rane K.K."/>
            <person name="Grunwald N.J."/>
            <person name="Chang J.H."/>
            <person name="Putnam M."/>
        </authorList>
    </citation>
    <scope>NUCLEOTIDE SEQUENCE</scope>
    <source>
        <strain evidence="1">22-338</strain>
    </source>
</reference>
<evidence type="ECO:0000313" key="1">
    <source>
        <dbReference type="EMBL" id="MDC8640540.1"/>
    </source>
</evidence>
<organism evidence="1 2">
    <name type="scientific">Xanthomonas hortorum pv. hederae</name>
    <dbReference type="NCBI Taxonomy" id="453603"/>
    <lineage>
        <taxon>Bacteria</taxon>
        <taxon>Pseudomonadati</taxon>
        <taxon>Pseudomonadota</taxon>
        <taxon>Gammaproteobacteria</taxon>
        <taxon>Lysobacterales</taxon>
        <taxon>Lysobacteraceae</taxon>
        <taxon>Xanthomonas</taxon>
    </lineage>
</organism>
<accession>A0A9X4H7S0</accession>
<evidence type="ECO:0000313" key="2">
    <source>
        <dbReference type="Proteomes" id="UP001140230"/>
    </source>
</evidence>
<dbReference type="EMBL" id="JANWTP010000136">
    <property type="protein sequence ID" value="MDC8640540.1"/>
    <property type="molecule type" value="Genomic_DNA"/>
</dbReference>
<name>A0A9X4H7S0_9XANT</name>
<dbReference type="AlphaFoldDB" id="A0A9X4H7S0"/>
<sequence>MIHKQPKIYTMDGLDKLRIKLPLPEGVDRFNAARGLLTMLAPR</sequence>
<dbReference type="Proteomes" id="UP001140230">
    <property type="component" value="Unassembled WGS sequence"/>
</dbReference>